<dbReference type="Proteomes" id="UP000326799">
    <property type="component" value="Unassembled WGS sequence"/>
</dbReference>
<evidence type="ECO:0000313" key="2">
    <source>
        <dbReference type="EMBL" id="KAB8221984.1"/>
    </source>
</evidence>
<dbReference type="EMBL" id="ML733416">
    <property type="protein sequence ID" value="KAB8221984.1"/>
    <property type="molecule type" value="Genomic_DNA"/>
</dbReference>
<evidence type="ECO:0000313" key="3">
    <source>
        <dbReference type="Proteomes" id="UP000326799"/>
    </source>
</evidence>
<dbReference type="AlphaFoldDB" id="A0A5N6EZG2"/>
<keyword evidence="3" id="KW-1185">Reference proteome</keyword>
<keyword evidence="1" id="KW-0812">Transmembrane</keyword>
<gene>
    <name evidence="2" type="ORF">BDV33DRAFT_70332</name>
</gene>
<keyword evidence="1" id="KW-0472">Membrane</keyword>
<evidence type="ECO:0000256" key="1">
    <source>
        <dbReference type="SAM" id="Phobius"/>
    </source>
</evidence>
<organism evidence="2 3">
    <name type="scientific">Aspergillus novoparasiticus</name>
    <dbReference type="NCBI Taxonomy" id="986946"/>
    <lineage>
        <taxon>Eukaryota</taxon>
        <taxon>Fungi</taxon>
        <taxon>Dikarya</taxon>
        <taxon>Ascomycota</taxon>
        <taxon>Pezizomycotina</taxon>
        <taxon>Eurotiomycetes</taxon>
        <taxon>Eurotiomycetidae</taxon>
        <taxon>Eurotiales</taxon>
        <taxon>Aspergillaceae</taxon>
        <taxon>Aspergillus</taxon>
        <taxon>Aspergillus subgen. Circumdati</taxon>
    </lineage>
</organism>
<reference evidence="2 3" key="1">
    <citation type="submission" date="2019-04" db="EMBL/GenBank/DDBJ databases">
        <title>Fungal friends and foes A comparative genomics study of 23 Aspergillus species from section Flavi.</title>
        <authorList>
            <consortium name="DOE Joint Genome Institute"/>
            <person name="Kjaerbolling I."/>
            <person name="Vesth T.C."/>
            <person name="Frisvad J.C."/>
            <person name="Nybo J.L."/>
            <person name="Theobald S."/>
            <person name="Kildgaard S."/>
            <person name="Petersen T.I."/>
            <person name="Kuo A."/>
            <person name="Sato A."/>
            <person name="Lyhne E.K."/>
            <person name="Kogle M.E."/>
            <person name="Wiebenga A."/>
            <person name="Kun R.S."/>
            <person name="Lubbers R.J."/>
            <person name="Makela M.R."/>
            <person name="Barry K."/>
            <person name="Chovatia M."/>
            <person name="Clum A."/>
            <person name="Daum C."/>
            <person name="Haridas S."/>
            <person name="He G."/>
            <person name="LaButti K."/>
            <person name="Lipzen A."/>
            <person name="Mondo S."/>
            <person name="Pangilinan J."/>
            <person name="Riley R."/>
            <person name="Salamov A."/>
            <person name="Simmons B.A."/>
            <person name="Magnuson J.K."/>
            <person name="Henrissat B."/>
            <person name="Mortensen U.H."/>
            <person name="Larsen T.O."/>
            <person name="De vries R.P."/>
            <person name="Grigoriev I.V."/>
            <person name="Machida M."/>
            <person name="Baker S.E."/>
            <person name="Andersen M.R."/>
        </authorList>
    </citation>
    <scope>NUCLEOTIDE SEQUENCE [LARGE SCALE GENOMIC DNA]</scope>
    <source>
        <strain evidence="2 3">CBS 126849</strain>
    </source>
</reference>
<proteinExistence type="predicted"/>
<keyword evidence="1" id="KW-1133">Transmembrane helix</keyword>
<sequence length="87" mass="9937">MALAVRPIMCFSKYFVNGGLLILHLHVAIPVFALMIVSTKHYYPSLCPLLFVCDLDFSNWHVFLMMSVTNPVRGPLCHMHGVGVYWR</sequence>
<accession>A0A5N6EZG2</accession>
<name>A0A5N6EZG2_9EURO</name>
<protein>
    <submittedName>
        <fullName evidence="2">Uncharacterized protein</fullName>
    </submittedName>
</protein>
<feature type="transmembrane region" description="Helical" evidence="1">
    <location>
        <begin position="14"/>
        <end position="37"/>
    </location>
</feature>